<accession>A0A9W6Y158</accession>
<evidence type="ECO:0000313" key="2">
    <source>
        <dbReference type="EMBL" id="GMF49616.1"/>
    </source>
</evidence>
<feature type="compositionally biased region" description="Low complexity" evidence="1">
    <location>
        <begin position="364"/>
        <end position="377"/>
    </location>
</feature>
<dbReference type="OrthoDB" id="129672at2759"/>
<keyword evidence="3" id="KW-1185">Reference proteome</keyword>
<feature type="compositionally biased region" description="Low complexity" evidence="1">
    <location>
        <begin position="165"/>
        <end position="235"/>
    </location>
</feature>
<gene>
    <name evidence="2" type="ORF">Pfra01_001963700</name>
</gene>
<sequence>MKLTNGVVDGLNIEPRGGAECSTLWRTSSSSRVRPTSATDMHSEPSSYSICPPWVFYRWCRWFHCSRSSIVPSGAFGPSTCCGLHSLRTRQLILNVTKSVATQLFLHCNFQFLSTTTMLSWKTISLIVAAAIAVNGVVGLEQGYGGGIQATAPSTDSSNESPVQSPSQTTATPAVTTATSTESSTAQQTESEDCSQSTESPSVSSPGSQVEGSSASDNGSESGFGSTSESSSASDEGSDGYPGTTPPPDSSYRNSLSWDGSSITGGSDSFSGGKVTSGDGSIVYVDAPSETSDSSDGEHPGKGGYPTPSGSGSTDVSPPSGSGSTDASPPSGSGSIEIPPLSGVGSGSGVFPPGKGDEHPPSSGPGSDSDSTAGDDSVAGEASAGGEDNHKPPKGGCQVRRLRQ</sequence>
<dbReference type="AlphaFoldDB" id="A0A9W6Y158"/>
<feature type="compositionally biased region" description="Polar residues" evidence="1">
    <location>
        <begin position="251"/>
        <end position="270"/>
    </location>
</feature>
<dbReference type="EMBL" id="BSXT01002555">
    <property type="protein sequence ID" value="GMF49616.1"/>
    <property type="molecule type" value="Genomic_DNA"/>
</dbReference>
<name>A0A9W6Y158_9STRA</name>
<feature type="compositionally biased region" description="Polar residues" evidence="1">
    <location>
        <begin position="151"/>
        <end position="164"/>
    </location>
</feature>
<proteinExistence type="predicted"/>
<reference evidence="2" key="1">
    <citation type="submission" date="2023-04" db="EMBL/GenBank/DDBJ databases">
        <title>Phytophthora fragariaefolia NBRC 109709.</title>
        <authorList>
            <person name="Ichikawa N."/>
            <person name="Sato H."/>
            <person name="Tonouchi N."/>
        </authorList>
    </citation>
    <scope>NUCLEOTIDE SEQUENCE</scope>
    <source>
        <strain evidence="2">NBRC 109709</strain>
    </source>
</reference>
<evidence type="ECO:0000256" key="1">
    <source>
        <dbReference type="SAM" id="MobiDB-lite"/>
    </source>
</evidence>
<feature type="region of interest" description="Disordered" evidence="1">
    <location>
        <begin position="150"/>
        <end position="404"/>
    </location>
</feature>
<organism evidence="2 3">
    <name type="scientific">Phytophthora fragariaefolia</name>
    <dbReference type="NCBI Taxonomy" id="1490495"/>
    <lineage>
        <taxon>Eukaryota</taxon>
        <taxon>Sar</taxon>
        <taxon>Stramenopiles</taxon>
        <taxon>Oomycota</taxon>
        <taxon>Peronosporomycetes</taxon>
        <taxon>Peronosporales</taxon>
        <taxon>Peronosporaceae</taxon>
        <taxon>Phytophthora</taxon>
    </lineage>
</organism>
<protein>
    <submittedName>
        <fullName evidence="2">Unnamed protein product</fullName>
    </submittedName>
</protein>
<comment type="caution">
    <text evidence="2">The sequence shown here is derived from an EMBL/GenBank/DDBJ whole genome shotgun (WGS) entry which is preliminary data.</text>
</comment>
<evidence type="ECO:0000313" key="3">
    <source>
        <dbReference type="Proteomes" id="UP001165121"/>
    </source>
</evidence>
<dbReference type="Proteomes" id="UP001165121">
    <property type="component" value="Unassembled WGS sequence"/>
</dbReference>
<feature type="compositionally biased region" description="Low complexity" evidence="1">
    <location>
        <begin position="328"/>
        <end position="354"/>
    </location>
</feature>
<feature type="compositionally biased region" description="Polar residues" evidence="1">
    <location>
        <begin position="314"/>
        <end position="327"/>
    </location>
</feature>